<evidence type="ECO:0000313" key="20">
    <source>
        <dbReference type="Proteomes" id="UP000268321"/>
    </source>
</evidence>
<evidence type="ECO:0000256" key="6">
    <source>
        <dbReference type="ARBA" id="ARBA00022454"/>
    </source>
</evidence>
<keyword evidence="6" id="KW-0158">Chromosome</keyword>
<keyword evidence="12" id="KW-0995">Kinetochore</keyword>
<evidence type="ECO:0000313" key="19">
    <source>
        <dbReference type="EMBL" id="RKP32509.1"/>
    </source>
</evidence>
<dbReference type="AlphaFoldDB" id="A0A4V1J3L8"/>
<keyword evidence="8" id="KW-0132">Cell division</keyword>
<evidence type="ECO:0000256" key="10">
    <source>
        <dbReference type="ARBA" id="ARBA00022776"/>
    </source>
</evidence>
<evidence type="ECO:0000256" key="1">
    <source>
        <dbReference type="ARBA" id="ARBA00004123"/>
    </source>
</evidence>
<dbReference type="Pfam" id="PF08655">
    <property type="entry name" value="DASH_Ask1"/>
    <property type="match status" value="1"/>
</dbReference>
<dbReference type="PANTHER" id="PTHR28200:SF1">
    <property type="entry name" value="DASH COMPLEX SUBUNIT ASK1"/>
    <property type="match status" value="1"/>
</dbReference>
<sequence length="433" mass="47507">MYHRKSTVNLVMTPRSEKSLAVSSAVELERLEQETTLVLQEIDRNLSRANAVINEKIFPVLKKYAVATGKVRECVGFWKSFMEDAAETEIRLLTDKPPAGPTHGTTQLWPPTLHSPIQNDNDASAVSDTLSSNADPDTSTPNRAAVAAQPLLLPESHSVSACQHQRQNRLSFSPRKRTPERPGRRTSDRCLVDSSPPIPERPVLLSDAGKQATHSSSFVGRVASTSSDSEGDNAQLGRLSPINFGNITTPQTASKKRPDHALDFKVPTLPTLLSVQKSKRPRPSHAEKAPARGPRYSDQHRDLIEDINDPNGQFNLAPPRMTSGTYTALSASRAPNPSETQSFTRTYDTADTSGSPIKRNALMHEFENDTNVFTVNDRVTATITADTEFHTVGEQPPRAVRQPSRNRTAARSLSQLIEDVLDQDGNTAGNPDR</sequence>
<keyword evidence="10" id="KW-0498">Mitosis</keyword>
<evidence type="ECO:0000256" key="9">
    <source>
        <dbReference type="ARBA" id="ARBA00022701"/>
    </source>
</evidence>
<dbReference type="GO" id="GO:0008608">
    <property type="term" value="P:attachment of spindle microtubules to kinetochore"/>
    <property type="evidence" value="ECO:0007669"/>
    <property type="project" value="InterPro"/>
</dbReference>
<evidence type="ECO:0000256" key="4">
    <source>
        <dbReference type="ARBA" id="ARBA00010731"/>
    </source>
</evidence>
<dbReference type="Proteomes" id="UP000268321">
    <property type="component" value="Unassembled WGS sequence"/>
</dbReference>
<keyword evidence="9" id="KW-0493">Microtubule</keyword>
<evidence type="ECO:0000256" key="15">
    <source>
        <dbReference type="ARBA" id="ARBA00023306"/>
    </source>
</evidence>
<dbReference type="GO" id="GO:0042729">
    <property type="term" value="C:DASH complex"/>
    <property type="evidence" value="ECO:0007669"/>
    <property type="project" value="InterPro"/>
</dbReference>
<keyword evidence="7" id="KW-0963">Cytoplasm</keyword>
<evidence type="ECO:0000256" key="5">
    <source>
        <dbReference type="ARBA" id="ARBA00014520"/>
    </source>
</evidence>
<evidence type="ECO:0000256" key="3">
    <source>
        <dbReference type="ARBA" id="ARBA00004629"/>
    </source>
</evidence>
<keyword evidence="13" id="KW-0206">Cytoskeleton</keyword>
<evidence type="ECO:0000256" key="17">
    <source>
        <dbReference type="ARBA" id="ARBA00029735"/>
    </source>
</evidence>
<evidence type="ECO:0000256" key="2">
    <source>
        <dbReference type="ARBA" id="ARBA00004186"/>
    </source>
</evidence>
<feature type="compositionally biased region" description="Basic and acidic residues" evidence="18">
    <location>
        <begin position="284"/>
        <end position="296"/>
    </location>
</feature>
<proteinExistence type="inferred from homology"/>
<comment type="subcellular location">
    <subcellularLocation>
        <location evidence="3">Chromosome</location>
        <location evidence="3">Centromere</location>
        <location evidence="3">Kinetochore</location>
    </subcellularLocation>
    <subcellularLocation>
        <location evidence="2">Cytoplasm</location>
        <location evidence="2">Cytoskeleton</location>
        <location evidence="2">Spindle</location>
    </subcellularLocation>
    <subcellularLocation>
        <location evidence="1">Nucleus</location>
    </subcellularLocation>
</comment>
<dbReference type="OrthoDB" id="5573898at2759"/>
<gene>
    <name evidence="19" type="ORF">METBISCDRAFT_21491</name>
</gene>
<accession>A0A4V1J3L8</accession>
<evidence type="ECO:0000256" key="13">
    <source>
        <dbReference type="ARBA" id="ARBA00023212"/>
    </source>
</evidence>
<keyword evidence="16" id="KW-0137">Centromere</keyword>
<evidence type="ECO:0000256" key="18">
    <source>
        <dbReference type="SAM" id="MobiDB-lite"/>
    </source>
</evidence>
<name>A0A4V1J3L8_9ASCO</name>
<feature type="region of interest" description="Disordered" evidence="18">
    <location>
        <begin position="329"/>
        <end position="355"/>
    </location>
</feature>
<dbReference type="GO" id="GO:0044732">
    <property type="term" value="C:mitotic spindle pole body"/>
    <property type="evidence" value="ECO:0007669"/>
    <property type="project" value="TreeGrafter"/>
</dbReference>
<feature type="compositionally biased region" description="Polar residues" evidence="18">
    <location>
        <begin position="212"/>
        <end position="228"/>
    </location>
</feature>
<keyword evidence="14" id="KW-0539">Nucleus</keyword>
<dbReference type="GO" id="GO:0051301">
    <property type="term" value="P:cell division"/>
    <property type="evidence" value="ECO:0007669"/>
    <property type="project" value="UniProtKB-KW"/>
</dbReference>
<feature type="compositionally biased region" description="Polar residues" evidence="18">
    <location>
        <begin position="243"/>
        <end position="253"/>
    </location>
</feature>
<evidence type="ECO:0000256" key="16">
    <source>
        <dbReference type="ARBA" id="ARBA00023328"/>
    </source>
</evidence>
<dbReference type="EMBL" id="ML004431">
    <property type="protein sequence ID" value="RKP32509.1"/>
    <property type="molecule type" value="Genomic_DNA"/>
</dbReference>
<evidence type="ECO:0000256" key="8">
    <source>
        <dbReference type="ARBA" id="ARBA00022618"/>
    </source>
</evidence>
<feature type="compositionally biased region" description="Polar residues" evidence="18">
    <location>
        <begin position="103"/>
        <end position="142"/>
    </location>
</feature>
<feature type="region of interest" description="Disordered" evidence="18">
    <location>
        <begin position="94"/>
        <end position="142"/>
    </location>
</feature>
<dbReference type="GO" id="GO:0005874">
    <property type="term" value="C:microtubule"/>
    <property type="evidence" value="ECO:0007669"/>
    <property type="project" value="UniProtKB-KW"/>
</dbReference>
<evidence type="ECO:0000256" key="11">
    <source>
        <dbReference type="ARBA" id="ARBA00022829"/>
    </source>
</evidence>
<organism evidence="19 20">
    <name type="scientific">Metschnikowia bicuspidata</name>
    <dbReference type="NCBI Taxonomy" id="27322"/>
    <lineage>
        <taxon>Eukaryota</taxon>
        <taxon>Fungi</taxon>
        <taxon>Dikarya</taxon>
        <taxon>Ascomycota</taxon>
        <taxon>Saccharomycotina</taxon>
        <taxon>Pichiomycetes</taxon>
        <taxon>Metschnikowiaceae</taxon>
        <taxon>Metschnikowia</taxon>
    </lineage>
</organism>
<keyword evidence="11" id="KW-0159">Chromosome partition</keyword>
<dbReference type="GO" id="GO:0072686">
    <property type="term" value="C:mitotic spindle"/>
    <property type="evidence" value="ECO:0007669"/>
    <property type="project" value="InterPro"/>
</dbReference>
<feature type="compositionally biased region" description="Basic and acidic residues" evidence="18">
    <location>
        <begin position="177"/>
        <end position="191"/>
    </location>
</feature>
<feature type="compositionally biased region" description="Polar residues" evidence="18">
    <location>
        <begin position="158"/>
        <end position="171"/>
    </location>
</feature>
<dbReference type="InterPro" id="IPR013964">
    <property type="entry name" value="DASH_Ask1"/>
</dbReference>
<evidence type="ECO:0000256" key="12">
    <source>
        <dbReference type="ARBA" id="ARBA00022838"/>
    </source>
</evidence>
<feature type="region of interest" description="Disordered" evidence="18">
    <location>
        <begin position="158"/>
        <end position="296"/>
    </location>
</feature>
<evidence type="ECO:0000256" key="14">
    <source>
        <dbReference type="ARBA" id="ARBA00023242"/>
    </source>
</evidence>
<evidence type="ECO:0000256" key="7">
    <source>
        <dbReference type="ARBA" id="ARBA00022490"/>
    </source>
</evidence>
<reference evidence="20" key="1">
    <citation type="journal article" date="2018" name="Nat. Microbiol.">
        <title>Leveraging single-cell genomics to expand the fungal tree of life.</title>
        <authorList>
            <person name="Ahrendt S.R."/>
            <person name="Quandt C.A."/>
            <person name="Ciobanu D."/>
            <person name="Clum A."/>
            <person name="Salamov A."/>
            <person name="Andreopoulos B."/>
            <person name="Cheng J.F."/>
            <person name="Woyke T."/>
            <person name="Pelin A."/>
            <person name="Henrissat B."/>
            <person name="Reynolds N.K."/>
            <person name="Benny G.L."/>
            <person name="Smith M.E."/>
            <person name="James T.Y."/>
            <person name="Grigoriev I.V."/>
        </authorList>
    </citation>
    <scope>NUCLEOTIDE SEQUENCE [LARGE SCALE GENOMIC DNA]</scope>
    <source>
        <strain evidence="20">Baker2002</strain>
    </source>
</reference>
<keyword evidence="15" id="KW-0131">Cell cycle</keyword>
<comment type="similarity">
    <text evidence="4">Belongs to the DASH complex ASK1 family.</text>
</comment>
<dbReference type="PANTHER" id="PTHR28200">
    <property type="entry name" value="DASH COMPLEX SUBUNIT ASK1"/>
    <property type="match status" value="1"/>
</dbReference>
<keyword evidence="20" id="KW-1185">Reference proteome</keyword>
<protein>
    <recommendedName>
        <fullName evidence="5">DASH complex subunit ASK1</fullName>
    </recommendedName>
    <alternativeName>
        <fullName evidence="17">Outer kinetochore protein ASK1</fullName>
    </alternativeName>
</protein>